<feature type="transmembrane region" description="Helical" evidence="1">
    <location>
        <begin position="76"/>
        <end position="99"/>
    </location>
</feature>
<evidence type="ECO:0000256" key="1">
    <source>
        <dbReference type="SAM" id="Phobius"/>
    </source>
</evidence>
<dbReference type="EMBL" id="ML976764">
    <property type="protein sequence ID" value="KAF1965327.1"/>
    <property type="molecule type" value="Genomic_DNA"/>
</dbReference>
<name>A0A6A5UWC9_9PLEO</name>
<gene>
    <name evidence="2" type="ORF">BU23DRAFT_25951</name>
</gene>
<reference evidence="2" key="1">
    <citation type="journal article" date="2020" name="Stud. Mycol.">
        <title>101 Dothideomycetes genomes: a test case for predicting lifestyles and emergence of pathogens.</title>
        <authorList>
            <person name="Haridas S."/>
            <person name="Albert R."/>
            <person name="Binder M."/>
            <person name="Bloem J."/>
            <person name="Labutti K."/>
            <person name="Salamov A."/>
            <person name="Andreopoulos B."/>
            <person name="Baker S."/>
            <person name="Barry K."/>
            <person name="Bills G."/>
            <person name="Bluhm B."/>
            <person name="Cannon C."/>
            <person name="Castanera R."/>
            <person name="Culley D."/>
            <person name="Daum C."/>
            <person name="Ezra D."/>
            <person name="Gonzalez J."/>
            <person name="Henrissat B."/>
            <person name="Kuo A."/>
            <person name="Liang C."/>
            <person name="Lipzen A."/>
            <person name="Lutzoni F."/>
            <person name="Magnuson J."/>
            <person name="Mondo S."/>
            <person name="Nolan M."/>
            <person name="Ohm R."/>
            <person name="Pangilinan J."/>
            <person name="Park H.-J."/>
            <person name="Ramirez L."/>
            <person name="Alfaro M."/>
            <person name="Sun H."/>
            <person name="Tritt A."/>
            <person name="Yoshinaga Y."/>
            <person name="Zwiers L.-H."/>
            <person name="Turgeon B."/>
            <person name="Goodwin S."/>
            <person name="Spatafora J."/>
            <person name="Crous P."/>
            <person name="Grigoriev I."/>
        </authorList>
    </citation>
    <scope>NUCLEOTIDE SEQUENCE</scope>
    <source>
        <strain evidence="2">CBS 107.79</strain>
    </source>
</reference>
<dbReference type="AlphaFoldDB" id="A0A6A5UWC9"/>
<sequence length="102" mass="10973">MPPPTSASLTKMNLAYRVAKLLPESEIRRPAIGSAGDSGATGQSLQLCSIPSLSSHLYSDLVTTCLSSQLRSDRQYFMALELFIPASTTCPIVVILCLLRSN</sequence>
<keyword evidence="3" id="KW-1185">Reference proteome</keyword>
<protein>
    <submittedName>
        <fullName evidence="2">Uncharacterized protein</fullName>
    </submittedName>
</protein>
<keyword evidence="1" id="KW-0472">Membrane</keyword>
<dbReference type="Proteomes" id="UP000800036">
    <property type="component" value="Unassembled WGS sequence"/>
</dbReference>
<proteinExistence type="predicted"/>
<keyword evidence="1" id="KW-1133">Transmembrane helix</keyword>
<evidence type="ECO:0000313" key="2">
    <source>
        <dbReference type="EMBL" id="KAF1965327.1"/>
    </source>
</evidence>
<accession>A0A6A5UWC9</accession>
<evidence type="ECO:0000313" key="3">
    <source>
        <dbReference type="Proteomes" id="UP000800036"/>
    </source>
</evidence>
<keyword evidence="1" id="KW-0812">Transmembrane</keyword>
<organism evidence="2 3">
    <name type="scientific">Bimuria novae-zelandiae CBS 107.79</name>
    <dbReference type="NCBI Taxonomy" id="1447943"/>
    <lineage>
        <taxon>Eukaryota</taxon>
        <taxon>Fungi</taxon>
        <taxon>Dikarya</taxon>
        <taxon>Ascomycota</taxon>
        <taxon>Pezizomycotina</taxon>
        <taxon>Dothideomycetes</taxon>
        <taxon>Pleosporomycetidae</taxon>
        <taxon>Pleosporales</taxon>
        <taxon>Massarineae</taxon>
        <taxon>Didymosphaeriaceae</taxon>
        <taxon>Bimuria</taxon>
    </lineage>
</organism>
<dbReference type="OrthoDB" id="10288777at2759"/>